<dbReference type="EMBL" id="JAAWWL010000002">
    <property type="protein sequence ID" value="NKI32828.1"/>
    <property type="molecule type" value="Genomic_DNA"/>
</dbReference>
<gene>
    <name evidence="1" type="ORF">HCU67_12800</name>
</gene>
<sequence>MKGIWCFILVIVIVSCKKEKEYTVEDIQIINGYWQISDVLYPDGSEKKYSLSGTIDYIKLDSLKGYRKKMYPQLDGTYLTSDDAQNFYIVKKASKGFFINYHNELTSWQESIIYLEPNKFYLESAEGIVYRYKRFEPINIYEDGKTSE</sequence>
<reference evidence="1 2" key="1">
    <citation type="submission" date="2020-04" db="EMBL/GenBank/DDBJ databases">
        <authorList>
            <person name="Yoon J."/>
        </authorList>
    </citation>
    <scope>NUCLEOTIDE SEQUENCE [LARGE SCALE GENOMIC DNA]</scope>
    <source>
        <strain evidence="1 2">DJ-13</strain>
    </source>
</reference>
<dbReference type="Proteomes" id="UP000718451">
    <property type="component" value="Unassembled WGS sequence"/>
</dbReference>
<evidence type="ECO:0008006" key="3">
    <source>
        <dbReference type="Google" id="ProtNLM"/>
    </source>
</evidence>
<name>A0ABX1GSA8_9FLAO</name>
<organism evidence="1 2">
    <name type="scientific">Croceivirga thetidis</name>
    <dbReference type="NCBI Taxonomy" id="2721623"/>
    <lineage>
        <taxon>Bacteria</taxon>
        <taxon>Pseudomonadati</taxon>
        <taxon>Bacteroidota</taxon>
        <taxon>Flavobacteriia</taxon>
        <taxon>Flavobacteriales</taxon>
        <taxon>Flavobacteriaceae</taxon>
        <taxon>Croceivirga</taxon>
    </lineage>
</organism>
<evidence type="ECO:0000313" key="2">
    <source>
        <dbReference type="Proteomes" id="UP000718451"/>
    </source>
</evidence>
<keyword evidence="2" id="KW-1185">Reference proteome</keyword>
<evidence type="ECO:0000313" key="1">
    <source>
        <dbReference type="EMBL" id="NKI32828.1"/>
    </source>
</evidence>
<accession>A0ABX1GSA8</accession>
<comment type="caution">
    <text evidence="1">The sequence shown here is derived from an EMBL/GenBank/DDBJ whole genome shotgun (WGS) entry which is preliminary data.</text>
</comment>
<protein>
    <recommendedName>
        <fullName evidence="3">Lipocalin-like domain-containing protein</fullName>
    </recommendedName>
</protein>
<proteinExistence type="predicted"/>
<dbReference type="PROSITE" id="PS51257">
    <property type="entry name" value="PROKAR_LIPOPROTEIN"/>
    <property type="match status" value="1"/>
</dbReference>
<dbReference type="RefSeq" id="WP_168553000.1">
    <property type="nucleotide sequence ID" value="NZ_JAAWWL010000002.1"/>
</dbReference>